<dbReference type="AlphaFoldDB" id="A0A2M7ASL7"/>
<protein>
    <submittedName>
        <fullName evidence="2">SAM-dependent methyltransferase</fullName>
    </submittedName>
</protein>
<dbReference type="PANTHER" id="PTHR43861">
    <property type="entry name" value="TRANS-ACONITATE 2-METHYLTRANSFERASE-RELATED"/>
    <property type="match status" value="1"/>
</dbReference>
<dbReference type="Pfam" id="PF08241">
    <property type="entry name" value="Methyltransf_11"/>
    <property type="match status" value="1"/>
</dbReference>
<comment type="caution">
    <text evidence="2">The sequence shown here is derived from an EMBL/GenBank/DDBJ whole genome shotgun (WGS) entry which is preliminary data.</text>
</comment>
<gene>
    <name evidence="2" type="ORF">COS78_01325</name>
</gene>
<dbReference type="InterPro" id="IPR013216">
    <property type="entry name" value="Methyltransf_11"/>
</dbReference>
<dbReference type="Gene3D" id="3.40.50.150">
    <property type="entry name" value="Vaccinia Virus protein VP39"/>
    <property type="match status" value="1"/>
</dbReference>
<organism evidence="2 3">
    <name type="scientific">Candidatus Shapirobacteria bacterium CG06_land_8_20_14_3_00_40_12</name>
    <dbReference type="NCBI Taxonomy" id="1974881"/>
    <lineage>
        <taxon>Bacteria</taxon>
        <taxon>Candidatus Shapironibacteriota</taxon>
    </lineage>
</organism>
<keyword evidence="2" id="KW-0489">Methyltransferase</keyword>
<dbReference type="Proteomes" id="UP000231407">
    <property type="component" value="Unassembled WGS sequence"/>
</dbReference>
<name>A0A2M7ASL7_9BACT</name>
<dbReference type="PANTHER" id="PTHR43861:SF1">
    <property type="entry name" value="TRANS-ACONITATE 2-METHYLTRANSFERASE"/>
    <property type="match status" value="1"/>
</dbReference>
<dbReference type="GO" id="GO:0032259">
    <property type="term" value="P:methylation"/>
    <property type="evidence" value="ECO:0007669"/>
    <property type="project" value="UniProtKB-KW"/>
</dbReference>
<keyword evidence="2" id="KW-0808">Transferase</keyword>
<dbReference type="GO" id="GO:0008757">
    <property type="term" value="F:S-adenosylmethionine-dependent methyltransferase activity"/>
    <property type="evidence" value="ECO:0007669"/>
    <property type="project" value="InterPro"/>
</dbReference>
<sequence>MKRNDSSWQKVGGWYNKIVGEKGHYYHQKIILPNSLRLLQLRKGERLVDVGCGQGVLARSIPADIDYLGIDLAKSLIDVATKEDKNPHHHYLVADASKEIKLGMIDKVAVILSLQNIKKPFGVIKNCRSWLKSSGKILIVLNHPTFRIPKHADWMEKDGRQWRIIDHYMQPLEIPIESSPFDKKNNQISLSFHYPLSFFAEILTDNGMVIETIEEWVSDKKSTGIKATMEDKVRAEIPLFMAIVAKIG</sequence>
<dbReference type="SUPFAM" id="SSF53335">
    <property type="entry name" value="S-adenosyl-L-methionine-dependent methyltransferases"/>
    <property type="match status" value="1"/>
</dbReference>
<dbReference type="InterPro" id="IPR029063">
    <property type="entry name" value="SAM-dependent_MTases_sf"/>
</dbReference>
<evidence type="ECO:0000313" key="3">
    <source>
        <dbReference type="Proteomes" id="UP000231407"/>
    </source>
</evidence>
<evidence type="ECO:0000313" key="2">
    <source>
        <dbReference type="EMBL" id="PIU73615.1"/>
    </source>
</evidence>
<evidence type="ECO:0000259" key="1">
    <source>
        <dbReference type="Pfam" id="PF08241"/>
    </source>
</evidence>
<proteinExistence type="predicted"/>
<dbReference type="CDD" id="cd02440">
    <property type="entry name" value="AdoMet_MTases"/>
    <property type="match status" value="1"/>
</dbReference>
<accession>A0A2M7ASL7</accession>
<dbReference type="EMBL" id="PEWA01000016">
    <property type="protein sequence ID" value="PIU73615.1"/>
    <property type="molecule type" value="Genomic_DNA"/>
</dbReference>
<reference evidence="3" key="1">
    <citation type="submission" date="2017-09" db="EMBL/GenBank/DDBJ databases">
        <title>Depth-based differentiation of microbial function through sediment-hosted aquifers and enrichment of novel symbionts in the deep terrestrial subsurface.</title>
        <authorList>
            <person name="Probst A.J."/>
            <person name="Ladd B."/>
            <person name="Jarett J.K."/>
            <person name="Geller-Mcgrath D.E."/>
            <person name="Sieber C.M.K."/>
            <person name="Emerson J.B."/>
            <person name="Anantharaman K."/>
            <person name="Thomas B.C."/>
            <person name="Malmstrom R."/>
            <person name="Stieglmeier M."/>
            <person name="Klingl A."/>
            <person name="Woyke T."/>
            <person name="Ryan C.M."/>
            <person name="Banfield J.F."/>
        </authorList>
    </citation>
    <scope>NUCLEOTIDE SEQUENCE [LARGE SCALE GENOMIC DNA]</scope>
</reference>
<feature type="domain" description="Methyltransferase type 11" evidence="1">
    <location>
        <begin position="48"/>
        <end position="139"/>
    </location>
</feature>